<name>A0A8E0NE04_9CAUL</name>
<sequence>MVAAILDEPGGDEMALRDGPFLLSAVNLCEVLERLGADGDTTARTLAMLEALGLMLVDFTPDLAAIAARLKAPTRSVGLSLGDRACLALALREQRPC</sequence>
<feature type="domain" description="PIN" evidence="1">
    <location>
        <begin position="3"/>
        <end position="93"/>
    </location>
</feature>
<dbReference type="AlphaFoldDB" id="A0A8E0NE04"/>
<evidence type="ECO:0000313" key="2">
    <source>
        <dbReference type="EMBL" id="GAD60643.1"/>
    </source>
</evidence>
<dbReference type="Gene3D" id="3.40.50.1010">
    <property type="entry name" value="5'-nuclease"/>
    <property type="match status" value="1"/>
</dbReference>
<keyword evidence="3" id="KW-1185">Reference proteome</keyword>
<dbReference type="EMBL" id="BATC01000099">
    <property type="protein sequence ID" value="GAD60643.1"/>
    <property type="molecule type" value="Genomic_DNA"/>
</dbReference>
<gene>
    <name evidence="2" type="ORF">MBEBAB_2893</name>
</gene>
<dbReference type="OrthoDB" id="286092at2"/>
<dbReference type="InterPro" id="IPR002716">
    <property type="entry name" value="PIN_dom"/>
</dbReference>
<evidence type="ECO:0000259" key="1">
    <source>
        <dbReference type="Pfam" id="PF01850"/>
    </source>
</evidence>
<accession>A0A8E0NE04</accession>
<comment type="caution">
    <text evidence="2">The sequence shown here is derived from an EMBL/GenBank/DDBJ whole genome shotgun (WGS) entry which is preliminary data.</text>
</comment>
<proteinExistence type="predicted"/>
<dbReference type="SUPFAM" id="SSF88723">
    <property type="entry name" value="PIN domain-like"/>
    <property type="match status" value="1"/>
</dbReference>
<dbReference type="Proteomes" id="UP000016569">
    <property type="component" value="Unassembled WGS sequence"/>
</dbReference>
<evidence type="ECO:0000313" key="3">
    <source>
        <dbReference type="Proteomes" id="UP000016569"/>
    </source>
</evidence>
<organism evidence="2 3">
    <name type="scientific">Brevundimonas abyssalis TAR-001</name>
    <dbReference type="NCBI Taxonomy" id="1391729"/>
    <lineage>
        <taxon>Bacteria</taxon>
        <taxon>Pseudomonadati</taxon>
        <taxon>Pseudomonadota</taxon>
        <taxon>Alphaproteobacteria</taxon>
        <taxon>Caulobacterales</taxon>
        <taxon>Caulobacteraceae</taxon>
        <taxon>Brevundimonas</taxon>
    </lineage>
</organism>
<dbReference type="Pfam" id="PF01850">
    <property type="entry name" value="PIN"/>
    <property type="match status" value="1"/>
</dbReference>
<dbReference type="InterPro" id="IPR029060">
    <property type="entry name" value="PIN-like_dom_sf"/>
</dbReference>
<reference evidence="3" key="1">
    <citation type="journal article" date="2013" name="Genome Announc.">
        <title>Draft Genome Sequence of the Dimorphic Prosthecate Bacterium Brevundimonas abyssalis TAR-001T.</title>
        <authorList>
            <person name="Tsubouchi T."/>
            <person name="Nishi S."/>
            <person name="Usui K."/>
            <person name="Shimane Y."/>
            <person name="Takaki Y."/>
            <person name="Maruyama T."/>
            <person name="Hatada Y."/>
        </authorList>
    </citation>
    <scope>NUCLEOTIDE SEQUENCE [LARGE SCALE GENOMIC DNA]</scope>
    <source>
        <strain evidence="3">TAR-001</strain>
    </source>
</reference>
<protein>
    <recommendedName>
        <fullName evidence="1">PIN domain-containing protein</fullName>
    </recommendedName>
</protein>